<dbReference type="InterPro" id="IPR027417">
    <property type="entry name" value="P-loop_NTPase"/>
</dbReference>
<dbReference type="NCBIfam" id="TIGR00152">
    <property type="entry name" value="dephospho-CoA kinase"/>
    <property type="match status" value="1"/>
</dbReference>
<evidence type="ECO:0000256" key="1">
    <source>
        <dbReference type="ARBA" id="ARBA00009018"/>
    </source>
</evidence>
<dbReference type="Pfam" id="PF01121">
    <property type="entry name" value="CoaE"/>
    <property type="match status" value="1"/>
</dbReference>
<gene>
    <name evidence="5" type="primary">coaE</name>
    <name evidence="7" type="ORF">GS18_0212695</name>
</gene>
<dbReference type="STRING" id="246786.GS18_0212695"/>
<comment type="subcellular location">
    <subcellularLocation>
        <location evidence="5">Cytoplasm</location>
    </subcellularLocation>
</comment>
<comment type="similarity">
    <text evidence="1 5">Belongs to the CoaE family.</text>
</comment>
<evidence type="ECO:0000256" key="4">
    <source>
        <dbReference type="ARBA" id="ARBA00022993"/>
    </source>
</evidence>
<dbReference type="PANTHER" id="PTHR10695">
    <property type="entry name" value="DEPHOSPHO-COA KINASE-RELATED"/>
    <property type="match status" value="1"/>
</dbReference>
<feature type="binding site" evidence="5">
    <location>
        <begin position="12"/>
        <end position="17"/>
    </location>
    <ligand>
        <name>ATP</name>
        <dbReference type="ChEBI" id="CHEBI:30616"/>
    </ligand>
</feature>
<dbReference type="GO" id="GO:0004140">
    <property type="term" value="F:dephospho-CoA kinase activity"/>
    <property type="evidence" value="ECO:0007669"/>
    <property type="project" value="UniProtKB-UniRule"/>
</dbReference>
<dbReference type="SUPFAM" id="SSF52540">
    <property type="entry name" value="P-loop containing nucleoside triphosphate hydrolases"/>
    <property type="match status" value="1"/>
</dbReference>
<dbReference type="EC" id="2.7.1.24" evidence="5 6"/>
<dbReference type="GO" id="GO:0005737">
    <property type="term" value="C:cytoplasm"/>
    <property type="evidence" value="ECO:0007669"/>
    <property type="project" value="UniProtKB-SubCell"/>
</dbReference>
<organism evidence="7 8">
    <name type="scientific">Metabacillus indicus</name>
    <name type="common">Bacillus indicus</name>
    <dbReference type="NCBI Taxonomy" id="246786"/>
    <lineage>
        <taxon>Bacteria</taxon>
        <taxon>Bacillati</taxon>
        <taxon>Bacillota</taxon>
        <taxon>Bacilli</taxon>
        <taxon>Bacillales</taxon>
        <taxon>Bacillaceae</taxon>
        <taxon>Metabacillus</taxon>
    </lineage>
</organism>
<keyword evidence="3 5" id="KW-0067">ATP-binding</keyword>
<dbReference type="GO" id="GO:0005524">
    <property type="term" value="F:ATP binding"/>
    <property type="evidence" value="ECO:0007669"/>
    <property type="project" value="UniProtKB-UniRule"/>
</dbReference>
<keyword evidence="5 7" id="KW-0418">Kinase</keyword>
<dbReference type="PANTHER" id="PTHR10695:SF46">
    <property type="entry name" value="BIFUNCTIONAL COENZYME A SYNTHASE-RELATED"/>
    <property type="match status" value="1"/>
</dbReference>
<dbReference type="PROSITE" id="PS51219">
    <property type="entry name" value="DPCK"/>
    <property type="match status" value="1"/>
</dbReference>
<evidence type="ECO:0000256" key="2">
    <source>
        <dbReference type="ARBA" id="ARBA00022741"/>
    </source>
</evidence>
<comment type="pathway">
    <text evidence="5">Cofactor biosynthesis; coenzyme A biosynthesis; CoA from (R)-pantothenate: step 5/5.</text>
</comment>
<dbReference type="Proteomes" id="UP000028549">
    <property type="component" value="Unassembled WGS sequence"/>
</dbReference>
<dbReference type="RefSeq" id="WP_029279175.1">
    <property type="nucleotide sequence ID" value="NZ_CANLZQ010000001.1"/>
</dbReference>
<comment type="catalytic activity">
    <reaction evidence="5">
        <text>3'-dephospho-CoA + ATP = ADP + CoA + H(+)</text>
        <dbReference type="Rhea" id="RHEA:18245"/>
        <dbReference type="ChEBI" id="CHEBI:15378"/>
        <dbReference type="ChEBI" id="CHEBI:30616"/>
        <dbReference type="ChEBI" id="CHEBI:57287"/>
        <dbReference type="ChEBI" id="CHEBI:57328"/>
        <dbReference type="ChEBI" id="CHEBI:456216"/>
        <dbReference type="EC" id="2.7.1.24"/>
    </reaction>
</comment>
<accession>A0A084GX91</accession>
<dbReference type="UniPathway" id="UPA00241">
    <property type="reaction ID" value="UER00356"/>
</dbReference>
<dbReference type="HAMAP" id="MF_00376">
    <property type="entry name" value="Dephospho_CoA_kinase"/>
    <property type="match status" value="1"/>
</dbReference>
<comment type="function">
    <text evidence="5">Catalyzes the phosphorylation of the 3'-hydroxyl group of dephosphocoenzyme A to form coenzyme A.</text>
</comment>
<evidence type="ECO:0000313" key="7">
    <source>
        <dbReference type="EMBL" id="KEZ51953.1"/>
    </source>
</evidence>
<evidence type="ECO:0000313" key="8">
    <source>
        <dbReference type="Proteomes" id="UP000028549"/>
    </source>
</evidence>
<dbReference type="Gene3D" id="3.40.50.300">
    <property type="entry name" value="P-loop containing nucleotide triphosphate hydrolases"/>
    <property type="match status" value="1"/>
</dbReference>
<dbReference type="AlphaFoldDB" id="A0A084GX91"/>
<dbReference type="OrthoDB" id="9812943at2"/>
<proteinExistence type="inferred from homology"/>
<name>A0A084GX91_METID</name>
<protein>
    <recommendedName>
        <fullName evidence="5 6">Dephospho-CoA kinase</fullName>
        <ecNumber evidence="5 6">2.7.1.24</ecNumber>
    </recommendedName>
    <alternativeName>
        <fullName evidence="5">Dephosphocoenzyme A kinase</fullName>
    </alternativeName>
</protein>
<keyword evidence="5" id="KW-0808">Transferase</keyword>
<keyword evidence="5" id="KW-0963">Cytoplasm</keyword>
<evidence type="ECO:0000256" key="3">
    <source>
        <dbReference type="ARBA" id="ARBA00022840"/>
    </source>
</evidence>
<reference evidence="7 8" key="1">
    <citation type="journal article" date="2005" name="Int. J. Syst. Evol. Microbiol.">
        <title>Bacillus cibi sp. nov., isolated from jeotgal, a traditional Korean fermented seafood.</title>
        <authorList>
            <person name="Yoon J.H."/>
            <person name="Lee C.H."/>
            <person name="Oh T.K."/>
        </authorList>
    </citation>
    <scope>NUCLEOTIDE SEQUENCE [LARGE SCALE GENOMIC DNA]</scope>
    <source>
        <strain evidence="7 8">DSM 16189</strain>
    </source>
</reference>
<evidence type="ECO:0000256" key="6">
    <source>
        <dbReference type="NCBIfam" id="TIGR00152"/>
    </source>
</evidence>
<keyword evidence="4 5" id="KW-0173">Coenzyme A biosynthesis</keyword>
<comment type="caution">
    <text evidence="7">The sequence shown here is derived from an EMBL/GenBank/DDBJ whole genome shotgun (WGS) entry which is preliminary data.</text>
</comment>
<keyword evidence="8" id="KW-1185">Reference proteome</keyword>
<evidence type="ECO:0000256" key="5">
    <source>
        <dbReference type="HAMAP-Rule" id="MF_00376"/>
    </source>
</evidence>
<keyword evidence="2 5" id="KW-0547">Nucleotide-binding</keyword>
<sequence>MTLSIGLTGGIASGKSTVSNMFKEANIPVIDADIIARQVVEQGAPAYRLIAEAFGSGILQEDGSIDREKLGSIIFQNANEREKLNSIVHPAVRKEMLRQKEEAEASGEAAVVLDIPLLFESKLTHLADVTLVVYVNPDVQLSRLMRRNGLSEEDAKWRIASQLPLNEKKDQADEVIDNNGTIEETKKQFHTLLEKWNLASK</sequence>
<dbReference type="FunFam" id="3.40.50.300:FF:000485">
    <property type="entry name" value="Dephospho-CoA kinase CAB5"/>
    <property type="match status" value="1"/>
</dbReference>
<dbReference type="GO" id="GO:0015937">
    <property type="term" value="P:coenzyme A biosynthetic process"/>
    <property type="evidence" value="ECO:0007669"/>
    <property type="project" value="UniProtKB-UniRule"/>
</dbReference>
<dbReference type="EMBL" id="JNVC02000005">
    <property type="protein sequence ID" value="KEZ51953.1"/>
    <property type="molecule type" value="Genomic_DNA"/>
</dbReference>
<dbReference type="InterPro" id="IPR001977">
    <property type="entry name" value="Depp_CoAkinase"/>
</dbReference>
<dbReference type="CDD" id="cd02022">
    <property type="entry name" value="DPCK"/>
    <property type="match status" value="1"/>
</dbReference>